<evidence type="ECO:0000259" key="1">
    <source>
        <dbReference type="Pfam" id="PF20335"/>
    </source>
</evidence>
<dbReference type="Proteomes" id="UP001551695">
    <property type="component" value="Unassembled WGS sequence"/>
</dbReference>
<dbReference type="RefSeq" id="WP_357779609.1">
    <property type="nucleotide sequence ID" value="NZ_JBFAKC010000001.1"/>
</dbReference>
<evidence type="ECO:0000313" key="2">
    <source>
        <dbReference type="EMBL" id="MEV0706407.1"/>
    </source>
</evidence>
<comment type="caution">
    <text evidence="2">The sequence shown here is derived from an EMBL/GenBank/DDBJ whole genome shotgun (WGS) entry which is preliminary data.</text>
</comment>
<gene>
    <name evidence="2" type="ORF">AB0I48_02470</name>
</gene>
<organism evidence="2 3">
    <name type="scientific">Nocardia aurea</name>
    <dbReference type="NCBI Taxonomy" id="2144174"/>
    <lineage>
        <taxon>Bacteria</taxon>
        <taxon>Bacillati</taxon>
        <taxon>Actinomycetota</taxon>
        <taxon>Actinomycetes</taxon>
        <taxon>Mycobacteriales</taxon>
        <taxon>Nocardiaceae</taxon>
        <taxon>Nocardia</taxon>
    </lineage>
</organism>
<reference evidence="2 3" key="1">
    <citation type="submission" date="2024-06" db="EMBL/GenBank/DDBJ databases">
        <title>The Natural Products Discovery Center: Release of the First 8490 Sequenced Strains for Exploring Actinobacteria Biosynthetic Diversity.</title>
        <authorList>
            <person name="Kalkreuter E."/>
            <person name="Kautsar S.A."/>
            <person name="Yang D."/>
            <person name="Bader C.D."/>
            <person name="Teijaro C.N."/>
            <person name="Fluegel L."/>
            <person name="Davis C.M."/>
            <person name="Simpson J.R."/>
            <person name="Lauterbach L."/>
            <person name="Steele A.D."/>
            <person name="Gui C."/>
            <person name="Meng S."/>
            <person name="Li G."/>
            <person name="Viehrig K."/>
            <person name="Ye F."/>
            <person name="Su P."/>
            <person name="Kiefer A.F."/>
            <person name="Nichols A."/>
            <person name="Cepeda A.J."/>
            <person name="Yan W."/>
            <person name="Fan B."/>
            <person name="Jiang Y."/>
            <person name="Adhikari A."/>
            <person name="Zheng C.-J."/>
            <person name="Schuster L."/>
            <person name="Cowan T.M."/>
            <person name="Smanski M.J."/>
            <person name="Chevrette M.G."/>
            <person name="De Carvalho L.P.S."/>
            <person name="Shen B."/>
        </authorList>
    </citation>
    <scope>NUCLEOTIDE SEQUENCE [LARGE SCALE GENOMIC DNA]</scope>
    <source>
        <strain evidence="2 3">NPDC050403</strain>
    </source>
</reference>
<dbReference type="EMBL" id="JBFAKC010000001">
    <property type="protein sequence ID" value="MEV0706407.1"/>
    <property type="molecule type" value="Genomic_DNA"/>
</dbReference>
<protein>
    <recommendedName>
        <fullName evidence="1">DUF6630 domain-containing protein</fullName>
    </recommendedName>
</protein>
<evidence type="ECO:0000313" key="3">
    <source>
        <dbReference type="Proteomes" id="UP001551695"/>
    </source>
</evidence>
<feature type="domain" description="DUF6630" evidence="1">
    <location>
        <begin position="227"/>
        <end position="373"/>
    </location>
</feature>
<name>A0ABV3FLW9_9NOCA</name>
<proteinExistence type="predicted"/>
<dbReference type="Pfam" id="PF20335">
    <property type="entry name" value="DUF6630"/>
    <property type="match status" value="1"/>
</dbReference>
<sequence>MHVETPSGLAAPRAVRDGCREANAHDHASVGAIALVVLTVTMNDRAARLLGLRNGFAGLDPDEELVSGLRTTWVDGGIACRGEVVCWAPVPAYADDAPGRQFDLTGWECFETKLHLEDFVPVERAYPDGPIIGVDAQRTLLRQGVALAREVGRLAGELSAPIPLRCIISTGETNGTFRFHRIRPEESWLIEDLDSYSREYVVVVDFLPGPAERFRTGHIGAAQRAALIDLVELLAPDVEKARGRLERVLENASWSAFDPEDALIEALLDGVDGGFAYFHPVLADPEAIRGYLTLLPACPEELIRKWHDGDIEDAGNTATDLQTYLRSLGDHCRAIGTALIGVFCGEDGLVLGFLPEGELERFIALAATAEVEVFVHGSVDH</sequence>
<dbReference type="InterPro" id="IPR046582">
    <property type="entry name" value="DUF6630"/>
</dbReference>
<accession>A0ABV3FLW9</accession>
<keyword evidence="3" id="KW-1185">Reference proteome</keyword>